<keyword evidence="5 7" id="KW-0862">Zinc</keyword>
<proteinExistence type="inferred from homology"/>
<evidence type="ECO:0000256" key="5">
    <source>
        <dbReference type="ARBA" id="ARBA00022833"/>
    </source>
</evidence>
<dbReference type="SUPFAM" id="SSF55486">
    <property type="entry name" value="Metalloproteases ('zincins'), catalytic domain"/>
    <property type="match status" value="1"/>
</dbReference>
<dbReference type="InterPro" id="IPR001567">
    <property type="entry name" value="Pept_M3A_M3B_dom"/>
</dbReference>
<dbReference type="InterPro" id="IPR034005">
    <property type="entry name" value="M3A_DCP"/>
</dbReference>
<evidence type="ECO:0000256" key="6">
    <source>
        <dbReference type="ARBA" id="ARBA00023049"/>
    </source>
</evidence>
<evidence type="ECO:0000256" key="1">
    <source>
        <dbReference type="ARBA" id="ARBA00006040"/>
    </source>
</evidence>
<dbReference type="EMBL" id="JALAAR010000017">
    <property type="protein sequence ID" value="MEH8018918.1"/>
    <property type="molecule type" value="Genomic_DNA"/>
</dbReference>
<dbReference type="Pfam" id="PF01432">
    <property type="entry name" value="Peptidase_M3"/>
    <property type="match status" value="1"/>
</dbReference>
<evidence type="ECO:0000256" key="4">
    <source>
        <dbReference type="ARBA" id="ARBA00022801"/>
    </source>
</evidence>
<evidence type="ECO:0000313" key="10">
    <source>
        <dbReference type="EMBL" id="MEH8018918.1"/>
    </source>
</evidence>
<keyword evidence="2 7" id="KW-0645">Protease</keyword>
<evidence type="ECO:0000313" key="11">
    <source>
        <dbReference type="Proteomes" id="UP001375382"/>
    </source>
</evidence>
<name>A0ABU8CAH1_9GAMM</name>
<protein>
    <submittedName>
        <fullName evidence="10">M3 family metallopeptidase</fullName>
    </submittedName>
</protein>
<dbReference type="InterPro" id="IPR024077">
    <property type="entry name" value="Neurolysin/TOP_dom2"/>
</dbReference>
<comment type="caution">
    <text evidence="10">The sequence shown here is derived from an EMBL/GenBank/DDBJ whole genome shotgun (WGS) entry which is preliminary data.</text>
</comment>
<organism evidence="10 11">
    <name type="scientific">Rheinheimera muenzenbergensis</name>
    <dbReference type="NCBI Taxonomy" id="1193628"/>
    <lineage>
        <taxon>Bacteria</taxon>
        <taxon>Pseudomonadati</taxon>
        <taxon>Pseudomonadota</taxon>
        <taxon>Gammaproteobacteria</taxon>
        <taxon>Chromatiales</taxon>
        <taxon>Chromatiaceae</taxon>
        <taxon>Rheinheimera</taxon>
    </lineage>
</organism>
<comment type="similarity">
    <text evidence="1 7">Belongs to the peptidase M3 family.</text>
</comment>
<dbReference type="RefSeq" id="WP_335737313.1">
    <property type="nucleotide sequence ID" value="NZ_JALAAR010000017.1"/>
</dbReference>
<dbReference type="InterPro" id="IPR045090">
    <property type="entry name" value="Pept_M3A_M3B"/>
</dbReference>
<evidence type="ECO:0000256" key="7">
    <source>
        <dbReference type="RuleBase" id="RU003435"/>
    </source>
</evidence>
<reference evidence="10 11" key="1">
    <citation type="journal article" date="2023" name="Ecotoxicol. Environ. Saf.">
        <title>Mercury remediation potential of mercury-resistant strain Rheinheimera metallidurans sp. nov. isolated from a municipal waste dumping site.</title>
        <authorList>
            <person name="Yadav V."/>
            <person name="Manjhi A."/>
            <person name="Vadakedath N."/>
        </authorList>
    </citation>
    <scope>NUCLEOTIDE SEQUENCE [LARGE SCALE GENOMIC DNA]</scope>
    <source>
        <strain evidence="10 11">E-49</strain>
    </source>
</reference>
<dbReference type="PANTHER" id="PTHR43660:SF1">
    <property type="entry name" value="DIPEPTIDYL CARBOXYPEPTIDASE"/>
    <property type="match status" value="1"/>
</dbReference>
<evidence type="ECO:0000256" key="8">
    <source>
        <dbReference type="SAM" id="SignalP"/>
    </source>
</evidence>
<keyword evidence="6 7" id="KW-0482">Metalloprotease</keyword>
<dbReference type="PANTHER" id="PTHR43660">
    <property type="entry name" value="DIPEPTIDYL CARBOXYPEPTIDASE"/>
    <property type="match status" value="1"/>
</dbReference>
<accession>A0ABU8CAH1</accession>
<evidence type="ECO:0000256" key="2">
    <source>
        <dbReference type="ARBA" id="ARBA00022670"/>
    </source>
</evidence>
<dbReference type="Gene3D" id="3.40.390.10">
    <property type="entry name" value="Collagenase (Catalytic Domain)"/>
    <property type="match status" value="1"/>
</dbReference>
<evidence type="ECO:0000259" key="9">
    <source>
        <dbReference type="Pfam" id="PF01432"/>
    </source>
</evidence>
<sequence length="725" mass="81001">MRKTLIATTVGAALALAACSDNTAPNQTVNQQPAAEVSSSAEVTTTNPLMSKSMLQYETPNFAEIKDEHFLPAFAEGMQQHMVEVLAIANNPEPATFDNTLVALEKSGELLTRTSRVFYNLVGTDSNPERRKIQSEMAPKLAAHSDNINLNPQLFARIKSLYNQRNELKLDAEAVRLIEVYHERFVRAGAELTDEQKTAIRALNEEHSKLTNQFSQNLLAETKKIAVIVDTQAELDGLSDSQITAAANAAKDAGYEGKYLLSITNTTRQPILTQLHNRELRQRVWQASANRAQSGETDNRPLVARLAQLRAERARLLGYDNWASYGLEAQMAKTPQAVFDMLGSMVPAVVANTNKEAAAIQQMIKQKGGDFELQPWDWEYYGEFVRQAKFELDENEVKQYFEFNRVLKDGVFYTFNRLYGVTFKPRPDLPVYHPDVEAYELFDADGSSLAIFYADYFARDGKRGGAWMSNFVGQSHLKGQKPVVVNVMNIPKAPNGEPTLVSYDHVTTMFHELGHGLHGMFSDVKYPTLAGTSVSRDFVEFPSTFEEDWAAHPEVIANYAKHYQTGEPIPAELLQKVMNSRSFNQGFDTLEYMSAALLDMEWHSLSADEPLQDVNAFEAAALKKHGVDLAAVPPRYKSTFFSHSMGGGYSAGYYAYMWSEILAADAFAYVQSQGGLKLENGQNYRKNILSVGNSRPTMESYKAFRGQEPTTDALLIRRGLKTKVD</sequence>
<dbReference type="Gene3D" id="1.10.1370.10">
    <property type="entry name" value="Neurolysin, domain 3"/>
    <property type="match status" value="1"/>
</dbReference>
<evidence type="ECO:0000256" key="3">
    <source>
        <dbReference type="ARBA" id="ARBA00022723"/>
    </source>
</evidence>
<dbReference type="PROSITE" id="PS51257">
    <property type="entry name" value="PROKAR_LIPOPROTEIN"/>
    <property type="match status" value="1"/>
</dbReference>
<dbReference type="InterPro" id="IPR024079">
    <property type="entry name" value="MetalloPept_cat_dom_sf"/>
</dbReference>
<comment type="cofactor">
    <cofactor evidence="7">
        <name>Zn(2+)</name>
        <dbReference type="ChEBI" id="CHEBI:29105"/>
    </cofactor>
    <text evidence="7">Binds 1 zinc ion.</text>
</comment>
<dbReference type="Gene3D" id="1.10.1370.40">
    <property type="match status" value="1"/>
</dbReference>
<keyword evidence="4 7" id="KW-0378">Hydrolase</keyword>
<keyword evidence="8" id="KW-0732">Signal</keyword>
<keyword evidence="11" id="KW-1185">Reference proteome</keyword>
<gene>
    <name evidence="10" type="ORF">MN202_16870</name>
</gene>
<feature type="domain" description="Peptidase M3A/M3B catalytic" evidence="9">
    <location>
        <begin position="272"/>
        <end position="718"/>
    </location>
</feature>
<keyword evidence="3 7" id="KW-0479">Metal-binding</keyword>
<feature type="chain" id="PRO_5045847571" evidence="8">
    <location>
        <begin position="24"/>
        <end position="725"/>
    </location>
</feature>
<dbReference type="CDD" id="cd06456">
    <property type="entry name" value="M3A_DCP"/>
    <property type="match status" value="1"/>
</dbReference>
<feature type="signal peptide" evidence="8">
    <location>
        <begin position="1"/>
        <end position="23"/>
    </location>
</feature>
<dbReference type="Proteomes" id="UP001375382">
    <property type="component" value="Unassembled WGS sequence"/>
</dbReference>